<dbReference type="SUPFAM" id="SSF159006">
    <property type="entry name" value="YopX-like"/>
    <property type="match status" value="1"/>
</dbReference>
<evidence type="ECO:0000259" key="1">
    <source>
        <dbReference type="Pfam" id="PF09643"/>
    </source>
</evidence>
<reference evidence="2" key="1">
    <citation type="journal article" date="2014" name="Int. J. Syst. Evol. Microbiol.">
        <title>Complete genome sequence of Corynebacterium casei LMG S-19264T (=DSM 44701T), isolated from a smear-ripened cheese.</title>
        <authorList>
            <consortium name="US DOE Joint Genome Institute (JGI-PGF)"/>
            <person name="Walter F."/>
            <person name="Albersmeier A."/>
            <person name="Kalinowski J."/>
            <person name="Ruckert C."/>
        </authorList>
    </citation>
    <scope>NUCLEOTIDE SEQUENCE</scope>
    <source>
        <strain evidence="2">CGMCC 1.15371</strain>
    </source>
</reference>
<feature type="domain" description="YopX protein" evidence="1">
    <location>
        <begin position="5"/>
        <end position="135"/>
    </location>
</feature>
<sequence length="140" mass="16497">MREIKFRAWVKNRRRMYEVLHLHLKTIMNGGIWATVKGYDIIDQKDIHLQIQPGDIEVMQYTGLKDKNGKEIYEGDVLEAEHKLKTQKFKRKYQVIFNEKGYWDAISLDDKPVRLCYAGFDKCEVIGNIYEDPELVGDSN</sequence>
<dbReference type="Proteomes" id="UP000628775">
    <property type="component" value="Unassembled WGS sequence"/>
</dbReference>
<protein>
    <recommendedName>
        <fullName evidence="1">YopX protein domain-containing protein</fullName>
    </recommendedName>
</protein>
<dbReference type="RefSeq" id="WP_188695443.1">
    <property type="nucleotide sequence ID" value="NZ_BMIR01000014.1"/>
</dbReference>
<dbReference type="InterPro" id="IPR023385">
    <property type="entry name" value="YopX-like_C"/>
</dbReference>
<gene>
    <name evidence="2" type="ORF">GCM10011391_28330</name>
</gene>
<keyword evidence="3" id="KW-1185">Reference proteome</keyword>
<name>A0A8J3DXA8_9BACL</name>
<dbReference type="EMBL" id="BMIR01000014">
    <property type="protein sequence ID" value="GGE47886.1"/>
    <property type="molecule type" value="Genomic_DNA"/>
</dbReference>
<dbReference type="Pfam" id="PF09643">
    <property type="entry name" value="YopX"/>
    <property type="match status" value="1"/>
</dbReference>
<dbReference type="Gene3D" id="2.30.30.290">
    <property type="entry name" value="YopX-like domains"/>
    <property type="match status" value="1"/>
</dbReference>
<dbReference type="NCBIfam" id="TIGR01671">
    <property type="entry name" value="phage_TIGR01671"/>
    <property type="match status" value="1"/>
</dbReference>
<dbReference type="InterPro" id="IPR019096">
    <property type="entry name" value="YopX_protein"/>
</dbReference>
<dbReference type="AlphaFoldDB" id="A0A8J3DXA8"/>
<dbReference type="InterPro" id="IPR010024">
    <property type="entry name" value="CHP16711"/>
</dbReference>
<accession>A0A8J3DXA8</accession>
<evidence type="ECO:0000313" key="2">
    <source>
        <dbReference type="EMBL" id="GGE47886.1"/>
    </source>
</evidence>
<organism evidence="2 3">
    <name type="scientific">Pullulanibacillus camelliae</name>
    <dbReference type="NCBI Taxonomy" id="1707096"/>
    <lineage>
        <taxon>Bacteria</taxon>
        <taxon>Bacillati</taxon>
        <taxon>Bacillota</taxon>
        <taxon>Bacilli</taxon>
        <taxon>Bacillales</taxon>
        <taxon>Sporolactobacillaceae</taxon>
        <taxon>Pullulanibacillus</taxon>
    </lineage>
</organism>
<comment type="caution">
    <text evidence="2">The sequence shown here is derived from an EMBL/GenBank/DDBJ whole genome shotgun (WGS) entry which is preliminary data.</text>
</comment>
<proteinExistence type="predicted"/>
<reference evidence="2" key="2">
    <citation type="submission" date="2020-09" db="EMBL/GenBank/DDBJ databases">
        <authorList>
            <person name="Sun Q."/>
            <person name="Zhou Y."/>
        </authorList>
    </citation>
    <scope>NUCLEOTIDE SEQUENCE</scope>
    <source>
        <strain evidence="2">CGMCC 1.15371</strain>
    </source>
</reference>
<evidence type="ECO:0000313" key="3">
    <source>
        <dbReference type="Proteomes" id="UP000628775"/>
    </source>
</evidence>